<protein>
    <recommendedName>
        <fullName evidence="3">Lipoprotein</fullName>
    </recommendedName>
</protein>
<name>A0A5S3WWE6_9GAMM</name>
<dbReference type="Proteomes" id="UP000306719">
    <property type="component" value="Unassembled WGS sequence"/>
</dbReference>
<reference evidence="1 2" key="1">
    <citation type="submission" date="2018-01" db="EMBL/GenBank/DDBJ databases">
        <authorList>
            <person name="Paulsen S."/>
            <person name="Gram L.K."/>
        </authorList>
    </citation>
    <scope>NUCLEOTIDE SEQUENCE [LARGE SCALE GENOMIC DNA]</scope>
    <source>
        <strain evidence="1 2">S2599</strain>
    </source>
</reference>
<evidence type="ECO:0008006" key="3">
    <source>
        <dbReference type="Google" id="ProtNLM"/>
    </source>
</evidence>
<evidence type="ECO:0000313" key="2">
    <source>
        <dbReference type="Proteomes" id="UP000306719"/>
    </source>
</evidence>
<dbReference type="RefSeq" id="WP_138545852.1">
    <property type="nucleotide sequence ID" value="NZ_PNCJ01000025.1"/>
</dbReference>
<reference evidence="2" key="2">
    <citation type="submission" date="2019-06" db="EMBL/GenBank/DDBJ databases">
        <title>Co-occurence of chitin degradation, pigmentation and bioactivity in marine Pseudoalteromonas.</title>
        <authorList>
            <person name="Sonnenschein E.C."/>
            <person name="Bech P.K."/>
        </authorList>
    </citation>
    <scope>NUCLEOTIDE SEQUENCE [LARGE SCALE GENOMIC DNA]</scope>
    <source>
        <strain evidence="2">S2599</strain>
    </source>
</reference>
<dbReference type="OrthoDB" id="7061803at2"/>
<gene>
    <name evidence="1" type="ORF">CWB98_16660</name>
</gene>
<evidence type="ECO:0000313" key="1">
    <source>
        <dbReference type="EMBL" id="TMP35053.1"/>
    </source>
</evidence>
<comment type="caution">
    <text evidence="1">The sequence shown here is derived from an EMBL/GenBank/DDBJ whole genome shotgun (WGS) entry which is preliminary data.</text>
</comment>
<dbReference type="PROSITE" id="PS51257">
    <property type="entry name" value="PROKAR_LIPOPROTEIN"/>
    <property type="match status" value="1"/>
</dbReference>
<sequence>MKNRLVQWLWPLALLSGCEMIKVTQDTTIELPAALQQAELVRFANPSALFSNESLSIGGLEIKSREVGSWELKREKINEEFEHSGLMGFVLFGDALSYVKEEFLVTAARDFSFELMAQGGLKGQSKCAIFALSNKTETTRHEVHNGIRSSLNDFGRREKTELLCTIQQGGTLWQLRLSAAEDEAVQVELTSQGKRYTVQLLNRAYSILPGQAGPEHRELPSWASMNAGLLFSNADKQALAAYSFVGDQKLWLSQIMSDTQRELLLSVAYSLAMFHWYGGDWQPMPQRLMMR</sequence>
<accession>A0A5S3WWE6</accession>
<proteinExistence type="predicted"/>
<dbReference type="AlphaFoldDB" id="A0A5S3WWE6"/>
<organism evidence="1 2">
    <name type="scientific">Pseudoalteromonas rubra</name>
    <dbReference type="NCBI Taxonomy" id="43658"/>
    <lineage>
        <taxon>Bacteria</taxon>
        <taxon>Pseudomonadati</taxon>
        <taxon>Pseudomonadota</taxon>
        <taxon>Gammaproteobacteria</taxon>
        <taxon>Alteromonadales</taxon>
        <taxon>Pseudoalteromonadaceae</taxon>
        <taxon>Pseudoalteromonas</taxon>
    </lineage>
</organism>
<dbReference type="EMBL" id="PNCJ01000025">
    <property type="protein sequence ID" value="TMP35053.1"/>
    <property type="molecule type" value="Genomic_DNA"/>
</dbReference>